<evidence type="ECO:0000313" key="8">
    <source>
        <dbReference type="Proteomes" id="UP001516400"/>
    </source>
</evidence>
<gene>
    <name evidence="7" type="ORF">HHI36_012715</name>
</gene>
<comment type="subunit">
    <text evidence="4">Component of the exocyst complex.</text>
</comment>
<dbReference type="InterPro" id="IPR042044">
    <property type="entry name" value="EXOC6PINT-1/Sec15/Tip20_C_dom2"/>
</dbReference>
<dbReference type="GO" id="GO:0015031">
    <property type="term" value="P:protein transport"/>
    <property type="evidence" value="ECO:0007669"/>
    <property type="project" value="UniProtKB-KW"/>
</dbReference>
<evidence type="ECO:0000313" key="7">
    <source>
        <dbReference type="EMBL" id="KAL3277365.1"/>
    </source>
</evidence>
<keyword evidence="4" id="KW-0653">Protein transport</keyword>
<organism evidence="7 8">
    <name type="scientific">Cryptolaemus montrouzieri</name>
    <dbReference type="NCBI Taxonomy" id="559131"/>
    <lineage>
        <taxon>Eukaryota</taxon>
        <taxon>Metazoa</taxon>
        <taxon>Ecdysozoa</taxon>
        <taxon>Arthropoda</taxon>
        <taxon>Hexapoda</taxon>
        <taxon>Insecta</taxon>
        <taxon>Pterygota</taxon>
        <taxon>Neoptera</taxon>
        <taxon>Endopterygota</taxon>
        <taxon>Coleoptera</taxon>
        <taxon>Polyphaga</taxon>
        <taxon>Cucujiformia</taxon>
        <taxon>Coccinelloidea</taxon>
        <taxon>Coccinellidae</taxon>
        <taxon>Scymninae</taxon>
        <taxon>Scymnini</taxon>
        <taxon>Cryptolaemus</taxon>
    </lineage>
</organism>
<comment type="similarity">
    <text evidence="1 4">Belongs to the SEC5 family.</text>
</comment>
<evidence type="ECO:0000256" key="5">
    <source>
        <dbReference type="SAM" id="MobiDB-lite"/>
    </source>
</evidence>
<dbReference type="InterPro" id="IPR029175">
    <property type="entry name" value="EXOC2/Sec5"/>
</dbReference>
<accession>A0ABD2NFB1</accession>
<evidence type="ECO:0000256" key="3">
    <source>
        <dbReference type="ARBA" id="ARBA00022483"/>
    </source>
</evidence>
<evidence type="ECO:0000256" key="2">
    <source>
        <dbReference type="ARBA" id="ARBA00022448"/>
    </source>
</evidence>
<feature type="region of interest" description="Disordered" evidence="5">
    <location>
        <begin position="442"/>
        <end position="471"/>
    </location>
</feature>
<evidence type="ECO:0000256" key="1">
    <source>
        <dbReference type="ARBA" id="ARBA00010578"/>
    </source>
</evidence>
<dbReference type="GO" id="GO:0006893">
    <property type="term" value="P:Golgi to plasma membrane transport"/>
    <property type="evidence" value="ECO:0007669"/>
    <property type="project" value="UniProtKB-UniRule"/>
</dbReference>
<evidence type="ECO:0000256" key="4">
    <source>
        <dbReference type="RuleBase" id="RU365069"/>
    </source>
</evidence>
<keyword evidence="2 4" id="KW-0813">Transport</keyword>
<comment type="caution">
    <text evidence="7">The sequence shown here is derived from an EMBL/GenBank/DDBJ whole genome shotgun (WGS) entry which is preliminary data.</text>
</comment>
<keyword evidence="8" id="KW-1185">Reference proteome</keyword>
<comment type="function">
    <text evidence="4">Component of the exocyst complex involved in the docking of exocytic vesicles with fusion sites on the plasma membrane.</text>
</comment>
<dbReference type="PANTHER" id="PTHR13043">
    <property type="entry name" value="EXOCYST COMPLEX COMPONENT SEC5"/>
    <property type="match status" value="1"/>
</dbReference>
<dbReference type="Gene3D" id="1.20.58.670">
    <property type="entry name" value="Dsl1p vesicle tethering complex, Tip20p subunit, domain D"/>
    <property type="match status" value="1"/>
</dbReference>
<dbReference type="InterPro" id="IPR039481">
    <property type="entry name" value="EXOC2/Sec5_N_dom"/>
</dbReference>
<dbReference type="Pfam" id="PF15469">
    <property type="entry name" value="Sec5"/>
    <property type="match status" value="1"/>
</dbReference>
<evidence type="ECO:0000259" key="6">
    <source>
        <dbReference type="Pfam" id="PF15469"/>
    </source>
</evidence>
<name>A0ABD2NFB1_9CUCU</name>
<sequence>MHLKKTDNNTIIEIIKVIFPNMNQTSDIGVHHKTIYTKKLQESIVKSEIEAKKLFGEVLVNRDKVERTRNALSILSRFKFLFCLPSAIVKNIDKGEYDVVINDYMRVRNLFESRDVPIFQAALAEINLHIENLIKKLQNELKSMPITVEQQKRIIRYLINLDCPFDPAWDAIRSRSDYISDTIKSIYTFYRSLDKGESGQKSKPHSAKFKYMQQPDPVPMNITFAEEMCNTMTENFPDLWKIGQAYFNCELKSIIDVSKTEDIKNMVMSLMQTFCKTIRSAIIPHTLDSSERNSLGSWSNPDLRDMALYLPELLRSVRSTYATLIKLDLPRDALNIISTLLLDLRIHCMVVLFKQTINQIKLLEEDWNILFNKKISSVTNLPVKFEQLVQDVIQVVKESVLSSERGDSSLLKNPTALKELHRQVENVLTAFYNLLQDLTSGENSSDDEDNSPAVSQLIGTPVNSYRENNNKNYSPPWEHKLLITLSNSMYTRNVVLDNIFRAFVSSGYPKPGEAVQNTKLKLENLEKSILEKYLERKSDPLVGTIEPSMYLGKFDWDSKLQPTDIQPYAKECINNLIHVHAEVNSVSPALLDMILPQVVQTIAEELYRLMSCVRKFSTTGAQQARTDVLALREFFSHYLTENARLHFQDALDIIPKLEQCEEQKIQEILRQVRPRMKIQMVCLHSVKNGPNKVTKETF</sequence>
<dbReference type="Proteomes" id="UP001516400">
    <property type="component" value="Unassembled WGS sequence"/>
</dbReference>
<reference evidence="7 8" key="1">
    <citation type="journal article" date="2021" name="BMC Biol.">
        <title>Horizontally acquired antibacterial genes associated with adaptive radiation of ladybird beetles.</title>
        <authorList>
            <person name="Li H.S."/>
            <person name="Tang X.F."/>
            <person name="Huang Y.H."/>
            <person name="Xu Z.Y."/>
            <person name="Chen M.L."/>
            <person name="Du X.Y."/>
            <person name="Qiu B.Y."/>
            <person name="Chen P.T."/>
            <person name="Zhang W."/>
            <person name="Slipinski A."/>
            <person name="Escalona H.E."/>
            <person name="Waterhouse R.M."/>
            <person name="Zwick A."/>
            <person name="Pang H."/>
        </authorList>
    </citation>
    <scope>NUCLEOTIDE SEQUENCE [LARGE SCALE GENOMIC DNA]</scope>
    <source>
        <strain evidence="7">SYSU2018</strain>
    </source>
</reference>
<dbReference type="EMBL" id="JABFTP020000103">
    <property type="protein sequence ID" value="KAL3277365.1"/>
    <property type="molecule type" value="Genomic_DNA"/>
</dbReference>
<protein>
    <recommendedName>
        <fullName evidence="4">Exocyst complex component 2</fullName>
    </recommendedName>
</protein>
<proteinExistence type="inferred from homology"/>
<dbReference type="GO" id="GO:0006887">
    <property type="term" value="P:exocytosis"/>
    <property type="evidence" value="ECO:0007669"/>
    <property type="project" value="UniProtKB-KW"/>
</dbReference>
<feature type="compositionally biased region" description="Polar residues" evidence="5">
    <location>
        <begin position="452"/>
        <end position="471"/>
    </location>
</feature>
<feature type="domain" description="Exocyst complex component EXOC2/Sec5 N-terminal" evidence="6">
    <location>
        <begin position="31"/>
        <end position="683"/>
    </location>
</feature>
<dbReference type="GO" id="GO:0000145">
    <property type="term" value="C:exocyst"/>
    <property type="evidence" value="ECO:0007669"/>
    <property type="project" value="UniProtKB-UniRule"/>
</dbReference>
<keyword evidence="3 4" id="KW-0268">Exocytosis</keyword>
<dbReference type="PANTHER" id="PTHR13043:SF1">
    <property type="entry name" value="EXOCYST COMPLEX COMPONENT 2"/>
    <property type="match status" value="1"/>
</dbReference>
<dbReference type="AlphaFoldDB" id="A0ABD2NFB1"/>